<evidence type="ECO:0000256" key="1">
    <source>
        <dbReference type="ARBA" id="ARBA00008834"/>
    </source>
</evidence>
<dbReference type="InterPro" id="IPR000743">
    <property type="entry name" value="Glyco_hydro_28"/>
</dbReference>
<dbReference type="Gene3D" id="2.160.20.10">
    <property type="entry name" value="Single-stranded right-handed beta-helix, Pectin lyase-like"/>
    <property type="match status" value="1"/>
</dbReference>
<protein>
    <submittedName>
        <fullName evidence="5">Polygalacturonase</fullName>
        <ecNumber evidence="5">3.2.1.15</ecNumber>
    </submittedName>
</protein>
<dbReference type="GO" id="GO:0004650">
    <property type="term" value="F:polygalacturonase activity"/>
    <property type="evidence" value="ECO:0007669"/>
    <property type="project" value="UniProtKB-EC"/>
</dbReference>
<dbReference type="EC" id="3.2.1.15" evidence="5"/>
<evidence type="ECO:0000256" key="3">
    <source>
        <dbReference type="ARBA" id="ARBA00023295"/>
    </source>
</evidence>
<proteinExistence type="inferred from homology"/>
<dbReference type="AlphaFoldDB" id="A0A2N9L2F8"/>
<name>A0A2N9L2F8_9BACT</name>
<dbReference type="Pfam" id="PF00295">
    <property type="entry name" value="Glyco_hydro_28"/>
    <property type="match status" value="1"/>
</dbReference>
<dbReference type="InterPro" id="IPR051801">
    <property type="entry name" value="GH28_Enzymes"/>
</dbReference>
<dbReference type="EMBL" id="OKRB01000001">
    <property type="protein sequence ID" value="SPE17391.1"/>
    <property type="molecule type" value="Genomic_DNA"/>
</dbReference>
<gene>
    <name evidence="5" type="ORF">SBA5_10077</name>
</gene>
<reference evidence="6" key="1">
    <citation type="submission" date="2018-02" db="EMBL/GenBank/DDBJ databases">
        <authorList>
            <person name="Hausmann B."/>
        </authorList>
    </citation>
    <scope>NUCLEOTIDE SEQUENCE [LARGE SCALE GENOMIC DNA]</scope>
    <source>
        <strain evidence="6">Peat soil MAG SbA5</strain>
    </source>
</reference>
<sequence length="466" mass="49529">MHCRPTSFVRQPLVLIAIVATLVPAPLSLHAQDSRTVVEPFFPQLCTTLDAQLQASGGSLAPADEQKLDTDRIQKAIDKCGRGRAVMLHVNEQNNAFLSGPLELRPDVKLIIGVGVTLFASRDPAAYATSAGSCGIVSHGLGPRGCKPLISVDHAPNSGIMGDGIIDGRGGEKMLGSQYSWWDLAEQARAGGAQQVFRLVVANNSDNFTMYRVTLKNSPNFHVVYDHGDGFTAWGVKIDTPQRLARNTDGIDPGDGAKNVTITHSYIRAGDDNVAIKGGAGGATNMTISHDHFYWGHGMSIGSETNGGVSKIRVFDLSLDGPDNGIRIKSNGSRGGLTQDVAYDNVCIRNSPNPITLDTAYSANGPLQGNSPPTMRDIALHNVRVSGGGKITFNGYDPAHRIAVKLDGVQIADNAQYRYELDHADITLGPEPTNLQLPAGTDSTITGKPAEGNPASCAQMFVPFPQ</sequence>
<evidence type="ECO:0000313" key="6">
    <source>
        <dbReference type="Proteomes" id="UP000239735"/>
    </source>
</evidence>
<evidence type="ECO:0000256" key="2">
    <source>
        <dbReference type="ARBA" id="ARBA00022801"/>
    </source>
</evidence>
<dbReference type="PANTHER" id="PTHR31339">
    <property type="entry name" value="PECTIN LYASE-RELATED"/>
    <property type="match status" value="1"/>
</dbReference>
<organism evidence="5 6">
    <name type="scientific">Candidatus Sulfuritelmatomonas gaucii</name>
    <dbReference type="NCBI Taxonomy" id="2043161"/>
    <lineage>
        <taxon>Bacteria</taxon>
        <taxon>Pseudomonadati</taxon>
        <taxon>Acidobacteriota</taxon>
        <taxon>Terriglobia</taxon>
        <taxon>Terriglobales</taxon>
        <taxon>Acidobacteriaceae</taxon>
        <taxon>Candidatus Sulfuritelmatomonas</taxon>
    </lineage>
</organism>
<dbReference type="OrthoDB" id="107371at2"/>
<dbReference type="Proteomes" id="UP000239735">
    <property type="component" value="Unassembled WGS sequence"/>
</dbReference>
<keyword evidence="2 4" id="KW-0378">Hydrolase</keyword>
<dbReference type="SUPFAM" id="SSF51126">
    <property type="entry name" value="Pectin lyase-like"/>
    <property type="match status" value="1"/>
</dbReference>
<comment type="similarity">
    <text evidence="1 4">Belongs to the glycosyl hydrolase 28 family.</text>
</comment>
<evidence type="ECO:0000256" key="4">
    <source>
        <dbReference type="RuleBase" id="RU361169"/>
    </source>
</evidence>
<keyword evidence="3 4" id="KW-0326">Glycosidase</keyword>
<dbReference type="GO" id="GO:0005975">
    <property type="term" value="P:carbohydrate metabolic process"/>
    <property type="evidence" value="ECO:0007669"/>
    <property type="project" value="InterPro"/>
</dbReference>
<accession>A0A2N9L2F8</accession>
<dbReference type="InterPro" id="IPR012334">
    <property type="entry name" value="Pectin_lyas_fold"/>
</dbReference>
<dbReference type="PROSITE" id="PS00502">
    <property type="entry name" value="POLYGALACTURONASE"/>
    <property type="match status" value="1"/>
</dbReference>
<dbReference type="InterPro" id="IPR011050">
    <property type="entry name" value="Pectin_lyase_fold/virulence"/>
</dbReference>
<evidence type="ECO:0000313" key="5">
    <source>
        <dbReference type="EMBL" id="SPE17391.1"/>
    </source>
</evidence>
<dbReference type="PANTHER" id="PTHR31339:SF9">
    <property type="entry name" value="PLASMIN AND FIBRONECTIN-BINDING PROTEIN A"/>
    <property type="match status" value="1"/>
</dbReference>